<evidence type="ECO:0000313" key="2">
    <source>
        <dbReference type="Proteomes" id="UP000011939"/>
    </source>
</evidence>
<protein>
    <submittedName>
        <fullName evidence="1">Uncharacterized protein</fullName>
    </submittedName>
</protein>
<dbReference type="STRING" id="1244083.CSUNSWCD_201"/>
<name>M5IS91_9BACT</name>
<dbReference type="EMBL" id="AMZQ01000001">
    <property type="protein sequence ID" value="EKU12261.1"/>
    <property type="molecule type" value="Genomic_DNA"/>
</dbReference>
<comment type="caution">
    <text evidence="1">The sequence shown here is derived from an EMBL/GenBank/DDBJ whole genome shotgun (WGS) entry which is preliminary data.</text>
</comment>
<dbReference type="AlphaFoldDB" id="M5IS91"/>
<dbReference type="Proteomes" id="UP000011939">
    <property type="component" value="Unassembled WGS sequence"/>
</dbReference>
<gene>
    <name evidence="1" type="ORF">CSUNSWCD_201</name>
</gene>
<organism evidence="1 2">
    <name type="scientific">Campylobacter showae CSUNSWCD</name>
    <dbReference type="NCBI Taxonomy" id="1244083"/>
    <lineage>
        <taxon>Bacteria</taxon>
        <taxon>Pseudomonadati</taxon>
        <taxon>Campylobacterota</taxon>
        <taxon>Epsilonproteobacteria</taxon>
        <taxon>Campylobacterales</taxon>
        <taxon>Campylobacteraceae</taxon>
        <taxon>Campylobacter</taxon>
    </lineage>
</organism>
<accession>M5IS91</accession>
<dbReference type="PATRIC" id="fig|1244083.3.peg.206"/>
<sequence>MNINLCKCKSQLRSALVEIIAKIGRKKRGKFEKSIILCVNLEL</sequence>
<proteinExistence type="predicted"/>
<evidence type="ECO:0000313" key="1">
    <source>
        <dbReference type="EMBL" id="EKU12261.1"/>
    </source>
</evidence>
<reference evidence="1 2" key="1">
    <citation type="journal article" date="2013" name="Genome Announc.">
        <title>Genome Sequence of Campylobacter showae UNSWCD, Isolated from a Patient with Crohn's Disease.</title>
        <authorList>
            <person name="Tay A.P."/>
            <person name="Kaakoush N.O."/>
            <person name="Deshpande N.P."/>
            <person name="Chen Z."/>
            <person name="Mitchell H."/>
            <person name="Wilkins M.R."/>
        </authorList>
    </citation>
    <scope>NUCLEOTIDE SEQUENCE [LARGE SCALE GENOMIC DNA]</scope>
    <source>
        <strain evidence="1 2">CSUNSWCD</strain>
    </source>
</reference>